<dbReference type="Pfam" id="PF00011">
    <property type="entry name" value="HSP20"/>
    <property type="match status" value="1"/>
</dbReference>
<dbReference type="CDD" id="cd06526">
    <property type="entry name" value="metazoan_ACD"/>
    <property type="match status" value="1"/>
</dbReference>
<dbReference type="KEGG" id="dpte:113790476"/>
<dbReference type="InterPro" id="IPR002068">
    <property type="entry name" value="A-crystallin/Hsp20_dom"/>
</dbReference>
<comment type="similarity">
    <text evidence="1 2">Belongs to the small heat shock protein (HSP20) family.</text>
</comment>
<dbReference type="GO" id="GO:0009408">
    <property type="term" value="P:response to heat"/>
    <property type="evidence" value="ECO:0007669"/>
    <property type="project" value="TreeGrafter"/>
</dbReference>
<evidence type="ECO:0000256" key="1">
    <source>
        <dbReference type="PROSITE-ProRule" id="PRU00285"/>
    </source>
</evidence>
<dbReference type="SUPFAM" id="SSF49764">
    <property type="entry name" value="HSP20-like chaperones"/>
    <property type="match status" value="1"/>
</dbReference>
<protein>
    <submittedName>
        <fullName evidence="5">Heat shock protein Hsp-16.1/Hsp-16.11-like</fullName>
    </submittedName>
</protein>
<dbReference type="GO" id="GO:0042026">
    <property type="term" value="P:protein refolding"/>
    <property type="evidence" value="ECO:0007669"/>
    <property type="project" value="TreeGrafter"/>
</dbReference>
<organism evidence="4 5">
    <name type="scientific">Dermatophagoides pteronyssinus</name>
    <name type="common">European house dust mite</name>
    <dbReference type="NCBI Taxonomy" id="6956"/>
    <lineage>
        <taxon>Eukaryota</taxon>
        <taxon>Metazoa</taxon>
        <taxon>Ecdysozoa</taxon>
        <taxon>Arthropoda</taxon>
        <taxon>Chelicerata</taxon>
        <taxon>Arachnida</taxon>
        <taxon>Acari</taxon>
        <taxon>Acariformes</taxon>
        <taxon>Sarcoptiformes</taxon>
        <taxon>Astigmata</taxon>
        <taxon>Psoroptidia</taxon>
        <taxon>Analgoidea</taxon>
        <taxon>Pyroglyphidae</taxon>
        <taxon>Dermatophagoidinae</taxon>
        <taxon>Dermatophagoides</taxon>
    </lineage>
</organism>
<name>A0A6P6XVM4_DERPT</name>
<reference evidence="5" key="1">
    <citation type="submission" date="2025-08" db="UniProtKB">
        <authorList>
            <consortium name="RefSeq"/>
        </authorList>
    </citation>
    <scope>IDENTIFICATION</scope>
    <source>
        <strain evidence="5">Airmid</strain>
    </source>
</reference>
<evidence type="ECO:0000313" key="5">
    <source>
        <dbReference type="RefSeq" id="XP_027195949.1"/>
    </source>
</evidence>
<dbReference type="InterPro" id="IPR008978">
    <property type="entry name" value="HSP20-like_chaperone"/>
</dbReference>
<feature type="domain" description="SHSP" evidence="3">
    <location>
        <begin position="70"/>
        <end position="178"/>
    </location>
</feature>
<dbReference type="PROSITE" id="PS01031">
    <property type="entry name" value="SHSP"/>
    <property type="match status" value="1"/>
</dbReference>
<proteinExistence type="inferred from homology"/>
<dbReference type="InterPro" id="IPR001436">
    <property type="entry name" value="Alpha-crystallin/sHSP_animal"/>
</dbReference>
<gene>
    <name evidence="5" type="primary">LOC113790476</name>
</gene>
<dbReference type="PANTHER" id="PTHR45640">
    <property type="entry name" value="HEAT SHOCK PROTEIN HSP-12.2-RELATED"/>
    <property type="match status" value="1"/>
</dbReference>
<evidence type="ECO:0000259" key="3">
    <source>
        <dbReference type="PROSITE" id="PS01031"/>
    </source>
</evidence>
<dbReference type="GO" id="GO:0051082">
    <property type="term" value="F:unfolded protein binding"/>
    <property type="evidence" value="ECO:0007669"/>
    <property type="project" value="TreeGrafter"/>
</dbReference>
<dbReference type="Gene3D" id="2.60.40.790">
    <property type="match status" value="1"/>
</dbReference>
<dbReference type="Proteomes" id="UP000515146">
    <property type="component" value="Unplaced"/>
</dbReference>
<dbReference type="OMA" id="CSRRNLW"/>
<dbReference type="AlphaFoldDB" id="A0A6P6XVM4"/>
<sequence>MSSTRIIRQLVPIGQNLCTRRLWLMPNVLAKRNFLPSRRGYDPFADIQRSFDSFFREMERSFFPTVYQLRTPLHRSIPMETIEDGQRIFKIEIDLPDFKPEDVNVQVKKGEVKIDAKCELNEGTTKQFKQISYSYSLPEDVDLDRVRSLLKTDGRLVIEAPLPALESEKKENREIPIKRIDD</sequence>
<dbReference type="OrthoDB" id="1431247at2759"/>
<evidence type="ECO:0000313" key="4">
    <source>
        <dbReference type="Proteomes" id="UP000515146"/>
    </source>
</evidence>
<dbReference type="GO" id="GO:0005634">
    <property type="term" value="C:nucleus"/>
    <property type="evidence" value="ECO:0007669"/>
    <property type="project" value="TreeGrafter"/>
</dbReference>
<dbReference type="PANTHER" id="PTHR45640:SF26">
    <property type="entry name" value="RE23625P"/>
    <property type="match status" value="1"/>
</dbReference>
<keyword evidence="4" id="KW-1185">Reference proteome</keyword>
<dbReference type="GO" id="GO:0005737">
    <property type="term" value="C:cytoplasm"/>
    <property type="evidence" value="ECO:0007669"/>
    <property type="project" value="TreeGrafter"/>
</dbReference>
<dbReference type="InParanoid" id="A0A6P6XVM4"/>
<accession>A0A6P6XVM4</accession>
<dbReference type="RefSeq" id="XP_027195949.1">
    <property type="nucleotide sequence ID" value="XM_027340148.1"/>
</dbReference>
<evidence type="ECO:0000256" key="2">
    <source>
        <dbReference type="RuleBase" id="RU003616"/>
    </source>
</evidence>